<gene>
    <name evidence="1" type="ORF">P7K49_033808</name>
</gene>
<accession>A0ABQ9TT08</accession>
<comment type="caution">
    <text evidence="1">The sequence shown here is derived from an EMBL/GenBank/DDBJ whole genome shotgun (WGS) entry which is preliminary data.</text>
</comment>
<protein>
    <submittedName>
        <fullName evidence="1">Uncharacterized protein</fullName>
    </submittedName>
</protein>
<keyword evidence="2" id="KW-1185">Reference proteome</keyword>
<sequence length="67" mass="7667">VCSYFAQDLWPEQGVEDSFQKVILRRHGKCGHENLQLKIFCANVDESQVHKKGYNNVNQSLTTAQSK</sequence>
<evidence type="ECO:0000313" key="1">
    <source>
        <dbReference type="EMBL" id="KAK2087901.1"/>
    </source>
</evidence>
<organism evidence="1 2">
    <name type="scientific">Saguinus oedipus</name>
    <name type="common">Cotton-top tamarin</name>
    <name type="synonym">Oedipomidas oedipus</name>
    <dbReference type="NCBI Taxonomy" id="9490"/>
    <lineage>
        <taxon>Eukaryota</taxon>
        <taxon>Metazoa</taxon>
        <taxon>Chordata</taxon>
        <taxon>Craniata</taxon>
        <taxon>Vertebrata</taxon>
        <taxon>Euteleostomi</taxon>
        <taxon>Mammalia</taxon>
        <taxon>Eutheria</taxon>
        <taxon>Euarchontoglires</taxon>
        <taxon>Primates</taxon>
        <taxon>Haplorrhini</taxon>
        <taxon>Platyrrhini</taxon>
        <taxon>Cebidae</taxon>
        <taxon>Callitrichinae</taxon>
        <taxon>Saguinus</taxon>
    </lineage>
</organism>
<dbReference type="EMBL" id="JASSZA010000019">
    <property type="protein sequence ID" value="KAK2087901.1"/>
    <property type="molecule type" value="Genomic_DNA"/>
</dbReference>
<feature type="non-terminal residue" evidence="1">
    <location>
        <position position="1"/>
    </location>
</feature>
<reference evidence="1 2" key="1">
    <citation type="submission" date="2023-05" db="EMBL/GenBank/DDBJ databases">
        <title>B98-5 Cell Line De Novo Hybrid Assembly: An Optical Mapping Approach.</title>
        <authorList>
            <person name="Kananen K."/>
            <person name="Auerbach J.A."/>
            <person name="Kautto E."/>
            <person name="Blachly J.S."/>
        </authorList>
    </citation>
    <scope>NUCLEOTIDE SEQUENCE [LARGE SCALE GENOMIC DNA]</scope>
    <source>
        <strain evidence="1">B95-8</strain>
        <tissue evidence="1">Cell line</tissue>
    </source>
</reference>
<dbReference type="Proteomes" id="UP001266305">
    <property type="component" value="Unassembled WGS sequence"/>
</dbReference>
<feature type="non-terminal residue" evidence="1">
    <location>
        <position position="67"/>
    </location>
</feature>
<name>A0ABQ9TT08_SAGOE</name>
<evidence type="ECO:0000313" key="2">
    <source>
        <dbReference type="Proteomes" id="UP001266305"/>
    </source>
</evidence>
<proteinExistence type="predicted"/>